<dbReference type="SUPFAM" id="SSF52540">
    <property type="entry name" value="P-loop containing nucleoside triphosphate hydrolases"/>
    <property type="match status" value="1"/>
</dbReference>
<dbReference type="Pfam" id="PF00271">
    <property type="entry name" value="Helicase_C"/>
    <property type="match status" value="1"/>
</dbReference>
<feature type="domain" description="Helicase C-terminal" evidence="2">
    <location>
        <begin position="158"/>
        <end position="261"/>
    </location>
</feature>
<evidence type="ECO:0000256" key="1">
    <source>
        <dbReference type="SAM" id="MobiDB-lite"/>
    </source>
</evidence>
<name>A0A6J6R5P1_9ZZZZ</name>
<dbReference type="EMBL" id="CAEZXS010000332">
    <property type="protein sequence ID" value="CAB4719291.1"/>
    <property type="molecule type" value="Genomic_DNA"/>
</dbReference>
<dbReference type="PANTHER" id="PTHR47396:SF2">
    <property type="entry name" value="HELICASE ATP-BINDING DOMAIN-CONTAINING PROTEIN"/>
    <property type="match status" value="1"/>
</dbReference>
<dbReference type="GO" id="GO:0016787">
    <property type="term" value="F:hydrolase activity"/>
    <property type="evidence" value="ECO:0007669"/>
    <property type="project" value="InterPro"/>
</dbReference>
<dbReference type="InterPro" id="IPR050742">
    <property type="entry name" value="Helicase_Restrict-Modif_Enz"/>
</dbReference>
<dbReference type="GO" id="GO:0005829">
    <property type="term" value="C:cytosol"/>
    <property type="evidence" value="ECO:0007669"/>
    <property type="project" value="TreeGrafter"/>
</dbReference>
<reference evidence="4" key="1">
    <citation type="submission" date="2020-05" db="EMBL/GenBank/DDBJ databases">
        <authorList>
            <person name="Chiriac C."/>
            <person name="Salcher M."/>
            <person name="Ghai R."/>
            <person name="Kavagutti S V."/>
        </authorList>
    </citation>
    <scope>NUCLEOTIDE SEQUENCE</scope>
</reference>
<dbReference type="Gene3D" id="3.40.50.300">
    <property type="entry name" value="P-loop containing nucleotide triphosphate hydrolases"/>
    <property type="match status" value="2"/>
</dbReference>
<gene>
    <name evidence="4" type="ORF">UFOPK2582_01849</name>
</gene>
<evidence type="ECO:0000313" key="4">
    <source>
        <dbReference type="EMBL" id="CAB4719291.1"/>
    </source>
</evidence>
<evidence type="ECO:0000259" key="2">
    <source>
        <dbReference type="Pfam" id="PF00271"/>
    </source>
</evidence>
<dbReference type="InterPro" id="IPR001650">
    <property type="entry name" value="Helicase_C-like"/>
</dbReference>
<feature type="region of interest" description="Disordered" evidence="1">
    <location>
        <begin position="294"/>
        <end position="321"/>
    </location>
</feature>
<accession>A0A6J6R5P1</accession>
<protein>
    <submittedName>
        <fullName evidence="4">Unannotated protein</fullName>
    </submittedName>
</protein>
<evidence type="ECO:0000259" key="3">
    <source>
        <dbReference type="Pfam" id="PF04851"/>
    </source>
</evidence>
<dbReference type="GO" id="GO:0003677">
    <property type="term" value="F:DNA binding"/>
    <property type="evidence" value="ECO:0007669"/>
    <property type="project" value="InterPro"/>
</dbReference>
<dbReference type="PANTHER" id="PTHR47396">
    <property type="entry name" value="TYPE I RESTRICTION ENZYME ECOKI R PROTEIN"/>
    <property type="match status" value="1"/>
</dbReference>
<sequence length="476" mass="51742">MHGIVTTYQQVSTSSAMLAPLASGAFVIFDEIHHAADDRSWGSSVQEAFAQAAQRLSLSGTPFRSDTSAIPFVDYHLDEARADYEYGYGEALAAGGVVRPVYFPRINGFMEWVSPAGDVVAATFDDELPRELANQRLRTALSLDGEWLPTVLEQAHERLKELRKSHPEAAGLIIATDQAHAQQIAQLMLRKHGVTAVVAVSDDPDASDKIAAFALSDQPWIVAVRMVSEGVDIPRLRIAVFATMTTTELFFRQAVGRIVRWTKGVPRQKAYFFLPDDVRLRHFAANLAEQRRHSLRKRADAEESSELGQAEPGFDEPPGLEDEQMSLFSVIGSVALGSAGESAPGQAQGVDSMTGDEGVFADDPDGSLGDSRDDGGVDLVLLPPPLPSGAMPRDAGSALEGSTGGALDNMTLRQRKIAMRDYNADLARDLVRATGWSHPQVNAELNRLSGIRKISEATLDQLERRLIAGRKWLKST</sequence>
<dbReference type="InterPro" id="IPR027417">
    <property type="entry name" value="P-loop_NTPase"/>
</dbReference>
<dbReference type="GO" id="GO:0005524">
    <property type="term" value="F:ATP binding"/>
    <property type="evidence" value="ECO:0007669"/>
    <property type="project" value="InterPro"/>
</dbReference>
<organism evidence="4">
    <name type="scientific">freshwater metagenome</name>
    <dbReference type="NCBI Taxonomy" id="449393"/>
    <lineage>
        <taxon>unclassified sequences</taxon>
        <taxon>metagenomes</taxon>
        <taxon>ecological metagenomes</taxon>
    </lineage>
</organism>
<feature type="domain" description="Helicase/UvrB N-terminal" evidence="3">
    <location>
        <begin position="4"/>
        <end position="64"/>
    </location>
</feature>
<dbReference type="InterPro" id="IPR006935">
    <property type="entry name" value="Helicase/UvrB_N"/>
</dbReference>
<proteinExistence type="predicted"/>
<dbReference type="AlphaFoldDB" id="A0A6J6R5P1"/>
<dbReference type="Pfam" id="PF04851">
    <property type="entry name" value="ResIII"/>
    <property type="match status" value="1"/>
</dbReference>
<feature type="region of interest" description="Disordered" evidence="1">
    <location>
        <begin position="339"/>
        <end position="378"/>
    </location>
</feature>